<dbReference type="CDD" id="cd03241">
    <property type="entry name" value="ABC_RecN"/>
    <property type="match status" value="1"/>
</dbReference>
<gene>
    <name evidence="11" type="ORF">UFOPK3010_00806</name>
    <name evidence="10" type="ORF">UFOPK3331_01287</name>
</gene>
<evidence type="ECO:0000256" key="6">
    <source>
        <dbReference type="ARBA" id="ARBA00022840"/>
    </source>
</evidence>
<organism evidence="10">
    <name type="scientific">freshwater metagenome</name>
    <dbReference type="NCBI Taxonomy" id="449393"/>
    <lineage>
        <taxon>unclassified sequences</taxon>
        <taxon>metagenomes</taxon>
        <taxon>ecological metagenomes</taxon>
    </lineage>
</organism>
<dbReference type="SUPFAM" id="SSF52540">
    <property type="entry name" value="P-loop containing nucleoside triphosphate hydrolases"/>
    <property type="match status" value="1"/>
</dbReference>
<accession>A0A6J5ZNQ7</accession>
<dbReference type="NCBIfam" id="TIGR00634">
    <property type="entry name" value="recN"/>
    <property type="match status" value="1"/>
</dbReference>
<evidence type="ECO:0000256" key="3">
    <source>
        <dbReference type="ARBA" id="ARBA00021315"/>
    </source>
</evidence>
<feature type="domain" description="RecF/RecN/SMC N-terminal" evidence="9">
    <location>
        <begin position="6"/>
        <end position="475"/>
    </location>
</feature>
<comment type="similarity">
    <text evidence="2">Belongs to the RecN family.</text>
</comment>
<dbReference type="GO" id="GO:0005524">
    <property type="term" value="F:ATP binding"/>
    <property type="evidence" value="ECO:0007669"/>
    <property type="project" value="UniProtKB-KW"/>
</dbReference>
<dbReference type="PANTHER" id="PTHR11059">
    <property type="entry name" value="DNA REPAIR PROTEIN RECN"/>
    <property type="match status" value="1"/>
</dbReference>
<dbReference type="InterPro" id="IPR004604">
    <property type="entry name" value="DNA_recomb/repair_RecN"/>
</dbReference>
<evidence type="ECO:0000256" key="7">
    <source>
        <dbReference type="ARBA" id="ARBA00023204"/>
    </source>
</evidence>
<sequence length="524" mass="55191">MLSELRVCNLGVIEELSLVLAPGMTAVTGETGAGKTLVITAIELLVGGKAEASMVRPGADEAVVEGRFDLGDRECVIRRVVPAKGRSRAYIDGSLATIAELSEVGAGLVDLHGQHDHQSLLTAAVQRQSLDRFGSVDLGPLRDARLAVRALDERRAALGGDPRDRAREIDLLRFQVEELIAAQLDDPEEDERLRAEAELLADAGGYREAAAAALDALSADGGATDSVGKALASLGERELFAPLISRLRDVQAELEDLSREARTSAEQVESDPERLAAIGDRRKVLQDLRRKYGESLVDVIAWRDEAASRLAELEGHDELASALDADYAKSLAALEKAELAVASARSAAAPALGAAVVSHLPDLALAKARLEVEVSGRAGRDVSFRFAANPGMDLQALSKVASGGELARAMLALRLVLTEGPPVLVFDEVDAGIGGAAAVAVGRSLAAIGTGHQVLVVTHLAQVASWADSHVVVDKVVARSTTTTTIATVTDEDRVTELARMLSGTPESSTARQHARELLDSAKK</sequence>
<evidence type="ECO:0000313" key="10">
    <source>
        <dbReference type="EMBL" id="CAB4343875.1"/>
    </source>
</evidence>
<evidence type="ECO:0000313" key="11">
    <source>
        <dbReference type="EMBL" id="CAB4804829.1"/>
    </source>
</evidence>
<comment type="function">
    <text evidence="1">May be involved in recombinational repair of damaged DNA.</text>
</comment>
<evidence type="ECO:0000256" key="4">
    <source>
        <dbReference type="ARBA" id="ARBA00022741"/>
    </source>
</evidence>
<evidence type="ECO:0000259" key="9">
    <source>
        <dbReference type="Pfam" id="PF02463"/>
    </source>
</evidence>
<dbReference type="PANTHER" id="PTHR11059:SF0">
    <property type="entry name" value="DNA REPAIR PROTEIN RECN"/>
    <property type="match status" value="1"/>
</dbReference>
<dbReference type="AlphaFoldDB" id="A0A6J5ZNQ7"/>
<reference evidence="10" key="1">
    <citation type="submission" date="2020-05" db="EMBL/GenBank/DDBJ databases">
        <authorList>
            <person name="Chiriac C."/>
            <person name="Salcher M."/>
            <person name="Ghai R."/>
            <person name="Kavagutti S V."/>
        </authorList>
    </citation>
    <scope>NUCLEOTIDE SEQUENCE</scope>
</reference>
<dbReference type="GO" id="GO:0043590">
    <property type="term" value="C:bacterial nucleoid"/>
    <property type="evidence" value="ECO:0007669"/>
    <property type="project" value="TreeGrafter"/>
</dbReference>
<evidence type="ECO:0000256" key="5">
    <source>
        <dbReference type="ARBA" id="ARBA00022763"/>
    </source>
</evidence>
<dbReference type="PIRSF" id="PIRSF003128">
    <property type="entry name" value="RecN"/>
    <property type="match status" value="1"/>
</dbReference>
<dbReference type="GO" id="GO:0006281">
    <property type="term" value="P:DNA repair"/>
    <property type="evidence" value="ECO:0007669"/>
    <property type="project" value="UniProtKB-KW"/>
</dbReference>
<keyword evidence="7" id="KW-0234">DNA repair</keyword>
<dbReference type="InterPro" id="IPR027417">
    <property type="entry name" value="P-loop_NTPase"/>
</dbReference>
<dbReference type="EMBL" id="CAESAL010000048">
    <property type="protein sequence ID" value="CAB4343875.1"/>
    <property type="molecule type" value="Genomic_DNA"/>
</dbReference>
<evidence type="ECO:0000256" key="2">
    <source>
        <dbReference type="ARBA" id="ARBA00009441"/>
    </source>
</evidence>
<dbReference type="EMBL" id="CAFAAM010000093">
    <property type="protein sequence ID" value="CAB4804829.1"/>
    <property type="molecule type" value="Genomic_DNA"/>
</dbReference>
<dbReference type="InterPro" id="IPR003395">
    <property type="entry name" value="RecF/RecN/SMC_N"/>
</dbReference>
<dbReference type="GO" id="GO:0009432">
    <property type="term" value="P:SOS response"/>
    <property type="evidence" value="ECO:0007669"/>
    <property type="project" value="TreeGrafter"/>
</dbReference>
<proteinExistence type="inferred from homology"/>
<keyword evidence="5" id="KW-0227">DNA damage</keyword>
<keyword evidence="6" id="KW-0067">ATP-binding</keyword>
<keyword evidence="4" id="KW-0547">Nucleotide-binding</keyword>
<name>A0A6J5ZNQ7_9ZZZZ</name>
<dbReference type="Gene3D" id="3.40.50.300">
    <property type="entry name" value="P-loop containing nucleotide triphosphate hydrolases"/>
    <property type="match status" value="2"/>
</dbReference>
<evidence type="ECO:0000256" key="1">
    <source>
        <dbReference type="ARBA" id="ARBA00003618"/>
    </source>
</evidence>
<dbReference type="Pfam" id="PF02463">
    <property type="entry name" value="SMC_N"/>
    <property type="match status" value="1"/>
</dbReference>
<dbReference type="GO" id="GO:0006310">
    <property type="term" value="P:DNA recombination"/>
    <property type="evidence" value="ECO:0007669"/>
    <property type="project" value="InterPro"/>
</dbReference>
<protein>
    <recommendedName>
        <fullName evidence="3">DNA repair protein RecN</fullName>
    </recommendedName>
    <alternativeName>
        <fullName evidence="8">Recombination protein N</fullName>
    </alternativeName>
</protein>
<evidence type="ECO:0000256" key="8">
    <source>
        <dbReference type="ARBA" id="ARBA00033408"/>
    </source>
</evidence>